<dbReference type="Proteomes" id="UP000516437">
    <property type="component" value="Chromosome 7"/>
</dbReference>
<feature type="transmembrane region" description="Helical" evidence="2">
    <location>
        <begin position="63"/>
        <end position="85"/>
    </location>
</feature>
<feature type="compositionally biased region" description="Basic and acidic residues" evidence="1">
    <location>
        <begin position="27"/>
        <end position="40"/>
    </location>
</feature>
<feature type="transmembrane region" description="Helical" evidence="2">
    <location>
        <begin position="105"/>
        <end position="124"/>
    </location>
</feature>
<feature type="transmembrane region" description="Helical" evidence="2">
    <location>
        <begin position="187"/>
        <end position="206"/>
    </location>
</feature>
<evidence type="ECO:0000313" key="4">
    <source>
        <dbReference type="Proteomes" id="UP000516437"/>
    </source>
</evidence>
<keyword evidence="2" id="KW-0472">Membrane</keyword>
<dbReference type="PANTHER" id="PTHR31963:SF2">
    <property type="entry name" value="ZINC FINGER CONSTANS-LIKE PROTEIN (DUF3537)"/>
    <property type="match status" value="1"/>
</dbReference>
<dbReference type="OrthoDB" id="1897957at2759"/>
<dbReference type="PANTHER" id="PTHR31963">
    <property type="entry name" value="RAS GUANINE NUCLEOTIDE EXCHANGE FACTOR K"/>
    <property type="match status" value="1"/>
</dbReference>
<dbReference type="AlphaFoldDB" id="A0A6A1V4T4"/>
<comment type="caution">
    <text evidence="3">The sequence shown here is derived from an EMBL/GenBank/DDBJ whole genome shotgun (WGS) entry which is preliminary data.</text>
</comment>
<sequence length="347" mass="38859">MSDLQFIRTENPPALTPLLSSNQNHTAPREPQQEEQNGETHLDQTLRKLEKFLTFLGFRQSSWWCSALSWTAFVVIGVALPVVVLELSDCSGCEKYQIKGFELDIVASQACLAAVSLFCLPHNLRKYGIRKFLFVDRFSGQMARFHDYYIKQIWGSLRLLIYWALPCVILKTAREVARILCVPNESWWQSVGIVLALIISWTYFFVVTASQCVTLLEITAYSGIITLTNGGDFAVSTIVQVVGIIICLHAATKITYRAQGVASLASRWHALLTCSATDASHSRVSNNVGNLETMIHLSSVEISYSESDLESLDYIPIPTNAQLASYMSSYHKRQAFGMNHMSCFHIG</sequence>
<reference evidence="3 4" key="1">
    <citation type="journal article" date="2019" name="Plant Biotechnol. J.">
        <title>The red bayberry genome and genetic basis of sex determination.</title>
        <authorList>
            <person name="Jia H.M."/>
            <person name="Jia H.J."/>
            <person name="Cai Q.L."/>
            <person name="Wang Y."/>
            <person name="Zhao H.B."/>
            <person name="Yang W.F."/>
            <person name="Wang G.Y."/>
            <person name="Li Y.H."/>
            <person name="Zhan D.L."/>
            <person name="Shen Y.T."/>
            <person name="Niu Q.F."/>
            <person name="Chang L."/>
            <person name="Qiu J."/>
            <person name="Zhao L."/>
            <person name="Xie H.B."/>
            <person name="Fu W.Y."/>
            <person name="Jin J."/>
            <person name="Li X.W."/>
            <person name="Jiao Y."/>
            <person name="Zhou C.C."/>
            <person name="Tu T."/>
            <person name="Chai C.Y."/>
            <person name="Gao J.L."/>
            <person name="Fan L.J."/>
            <person name="van de Weg E."/>
            <person name="Wang J.Y."/>
            <person name="Gao Z.S."/>
        </authorList>
    </citation>
    <scope>NUCLEOTIDE SEQUENCE [LARGE SCALE GENOMIC DNA]</scope>
    <source>
        <tissue evidence="3">Leaves</tissue>
    </source>
</reference>
<dbReference type="Pfam" id="PF12056">
    <property type="entry name" value="DUF3537"/>
    <property type="match status" value="2"/>
</dbReference>
<organism evidence="3 4">
    <name type="scientific">Morella rubra</name>
    <name type="common">Chinese bayberry</name>
    <dbReference type="NCBI Taxonomy" id="262757"/>
    <lineage>
        <taxon>Eukaryota</taxon>
        <taxon>Viridiplantae</taxon>
        <taxon>Streptophyta</taxon>
        <taxon>Embryophyta</taxon>
        <taxon>Tracheophyta</taxon>
        <taxon>Spermatophyta</taxon>
        <taxon>Magnoliopsida</taxon>
        <taxon>eudicotyledons</taxon>
        <taxon>Gunneridae</taxon>
        <taxon>Pentapetalae</taxon>
        <taxon>rosids</taxon>
        <taxon>fabids</taxon>
        <taxon>Fagales</taxon>
        <taxon>Myricaceae</taxon>
        <taxon>Morella</taxon>
    </lineage>
</organism>
<dbReference type="InterPro" id="IPR021924">
    <property type="entry name" value="DUF3537"/>
</dbReference>
<evidence type="ECO:0000313" key="3">
    <source>
        <dbReference type="EMBL" id="KAB1207799.1"/>
    </source>
</evidence>
<feature type="region of interest" description="Disordered" evidence="1">
    <location>
        <begin position="13"/>
        <end position="40"/>
    </location>
</feature>
<dbReference type="EMBL" id="RXIC02000025">
    <property type="protein sequence ID" value="KAB1207799.1"/>
    <property type="molecule type" value="Genomic_DNA"/>
</dbReference>
<name>A0A6A1V4T4_9ROSI</name>
<accession>A0A6A1V4T4</accession>
<evidence type="ECO:0000256" key="1">
    <source>
        <dbReference type="SAM" id="MobiDB-lite"/>
    </source>
</evidence>
<proteinExistence type="predicted"/>
<keyword evidence="2" id="KW-0812">Transmembrane</keyword>
<gene>
    <name evidence="3" type="ORF">CJ030_MR7G010003</name>
</gene>
<keyword evidence="2" id="KW-1133">Transmembrane helix</keyword>
<evidence type="ECO:0000256" key="2">
    <source>
        <dbReference type="SAM" id="Phobius"/>
    </source>
</evidence>
<keyword evidence="4" id="KW-1185">Reference proteome</keyword>
<protein>
    <submittedName>
        <fullName evidence="3">Uncharacterized protein</fullName>
    </submittedName>
</protein>